<sequence length="103" mass="11467">MIQNIPNQLFSQIHAAQKKPYCQKTYRIMCYMEILIKQNLAIDGHGYECSKTAVLTSFTIELVDRYSIVSPGRNLVAISLIESTSSLVGQRIAELTKESGSGL</sequence>
<reference evidence="1 2" key="1">
    <citation type="journal article" date="2018" name="Sci. Rep.">
        <title>Genomic signatures of local adaptation to the degree of environmental predictability in rotifers.</title>
        <authorList>
            <person name="Franch-Gras L."/>
            <person name="Hahn C."/>
            <person name="Garcia-Roger E.M."/>
            <person name="Carmona M.J."/>
            <person name="Serra M."/>
            <person name="Gomez A."/>
        </authorList>
    </citation>
    <scope>NUCLEOTIDE SEQUENCE [LARGE SCALE GENOMIC DNA]</scope>
    <source>
        <strain evidence="1">HYR1</strain>
    </source>
</reference>
<dbReference type="EMBL" id="REGN01001720">
    <property type="protein sequence ID" value="RNA32944.1"/>
    <property type="molecule type" value="Genomic_DNA"/>
</dbReference>
<organism evidence="1 2">
    <name type="scientific">Brachionus plicatilis</name>
    <name type="common">Marine rotifer</name>
    <name type="synonym">Brachionus muelleri</name>
    <dbReference type="NCBI Taxonomy" id="10195"/>
    <lineage>
        <taxon>Eukaryota</taxon>
        <taxon>Metazoa</taxon>
        <taxon>Spiralia</taxon>
        <taxon>Gnathifera</taxon>
        <taxon>Rotifera</taxon>
        <taxon>Eurotatoria</taxon>
        <taxon>Monogononta</taxon>
        <taxon>Pseudotrocha</taxon>
        <taxon>Ploima</taxon>
        <taxon>Brachionidae</taxon>
        <taxon>Brachionus</taxon>
    </lineage>
</organism>
<evidence type="ECO:0000313" key="1">
    <source>
        <dbReference type="EMBL" id="RNA32944.1"/>
    </source>
</evidence>
<evidence type="ECO:0000313" key="2">
    <source>
        <dbReference type="Proteomes" id="UP000276133"/>
    </source>
</evidence>
<proteinExistence type="predicted"/>
<accession>A0A3M7SAV9</accession>
<comment type="caution">
    <text evidence="1">The sequence shown here is derived from an EMBL/GenBank/DDBJ whole genome shotgun (WGS) entry which is preliminary data.</text>
</comment>
<dbReference type="AlphaFoldDB" id="A0A3M7SAV9"/>
<gene>
    <name evidence="1" type="ORF">BpHYR1_042575</name>
</gene>
<name>A0A3M7SAV9_BRAPC</name>
<keyword evidence="2" id="KW-1185">Reference proteome</keyword>
<protein>
    <submittedName>
        <fullName evidence="1">Uncharacterized protein</fullName>
    </submittedName>
</protein>
<dbReference type="Proteomes" id="UP000276133">
    <property type="component" value="Unassembled WGS sequence"/>
</dbReference>